<name>A0A9N9JCF4_9GLOM</name>
<comment type="caution">
    <text evidence="1">The sequence shown here is derived from an EMBL/GenBank/DDBJ whole genome shotgun (WGS) entry which is preliminary data.</text>
</comment>
<sequence>LKANYSILRPQHFKHKRTELIEIPIEENQQEILQRILNNLPKTKYTNITSLLKELVNQEYLNRNEKILEIITEIDKILL</sequence>
<feature type="non-terminal residue" evidence="1">
    <location>
        <position position="1"/>
    </location>
</feature>
<evidence type="ECO:0000313" key="1">
    <source>
        <dbReference type="EMBL" id="CAG8772226.1"/>
    </source>
</evidence>
<dbReference type="AlphaFoldDB" id="A0A9N9JCF4"/>
<dbReference type="Proteomes" id="UP000789508">
    <property type="component" value="Unassembled WGS sequence"/>
</dbReference>
<accession>A0A9N9JCF4</accession>
<organism evidence="1 2">
    <name type="scientific">Ambispora leptoticha</name>
    <dbReference type="NCBI Taxonomy" id="144679"/>
    <lineage>
        <taxon>Eukaryota</taxon>
        <taxon>Fungi</taxon>
        <taxon>Fungi incertae sedis</taxon>
        <taxon>Mucoromycota</taxon>
        <taxon>Glomeromycotina</taxon>
        <taxon>Glomeromycetes</taxon>
        <taxon>Archaeosporales</taxon>
        <taxon>Ambisporaceae</taxon>
        <taxon>Ambispora</taxon>
    </lineage>
</organism>
<protein>
    <submittedName>
        <fullName evidence="1">7193_t:CDS:1</fullName>
    </submittedName>
</protein>
<keyword evidence="2" id="KW-1185">Reference proteome</keyword>
<dbReference type="EMBL" id="CAJVPS010053193">
    <property type="protein sequence ID" value="CAG8772226.1"/>
    <property type="molecule type" value="Genomic_DNA"/>
</dbReference>
<gene>
    <name evidence="1" type="ORF">ALEPTO_LOCUS14205</name>
</gene>
<evidence type="ECO:0000313" key="2">
    <source>
        <dbReference type="Proteomes" id="UP000789508"/>
    </source>
</evidence>
<reference evidence="1" key="1">
    <citation type="submission" date="2021-06" db="EMBL/GenBank/DDBJ databases">
        <authorList>
            <person name="Kallberg Y."/>
            <person name="Tangrot J."/>
            <person name="Rosling A."/>
        </authorList>
    </citation>
    <scope>NUCLEOTIDE SEQUENCE</scope>
    <source>
        <strain evidence="1">FL130A</strain>
    </source>
</reference>
<proteinExistence type="predicted"/>